<evidence type="ECO:0000313" key="2">
    <source>
        <dbReference type="EMBL" id="MCQ4044643.1"/>
    </source>
</evidence>
<proteinExistence type="predicted"/>
<organism evidence="2 3">
    <name type="scientific">Streptantibioticus rubrisoli</name>
    <dbReference type="NCBI Taxonomy" id="1387313"/>
    <lineage>
        <taxon>Bacteria</taxon>
        <taxon>Bacillati</taxon>
        <taxon>Actinomycetota</taxon>
        <taxon>Actinomycetes</taxon>
        <taxon>Kitasatosporales</taxon>
        <taxon>Streptomycetaceae</taxon>
        <taxon>Streptantibioticus</taxon>
    </lineage>
</organism>
<comment type="caution">
    <text evidence="2">The sequence shown here is derived from an EMBL/GenBank/DDBJ whole genome shotgun (WGS) entry which is preliminary data.</text>
</comment>
<accession>A0ABT1PJF4</accession>
<reference evidence="2 3" key="1">
    <citation type="submission" date="2022-06" db="EMBL/GenBank/DDBJ databases">
        <title>Draft genome sequence of type strain Streptomyces rubrisoli DSM 42083.</title>
        <authorList>
            <person name="Duangmal K."/>
            <person name="Klaysubun C."/>
        </authorList>
    </citation>
    <scope>NUCLEOTIDE SEQUENCE [LARGE SCALE GENOMIC DNA]</scope>
    <source>
        <strain evidence="2 3">DSM 42083</strain>
    </source>
</reference>
<evidence type="ECO:0000313" key="3">
    <source>
        <dbReference type="Proteomes" id="UP001206206"/>
    </source>
</evidence>
<feature type="compositionally biased region" description="Polar residues" evidence="1">
    <location>
        <begin position="1"/>
        <end position="10"/>
    </location>
</feature>
<dbReference type="EMBL" id="JANFNH010000030">
    <property type="protein sequence ID" value="MCQ4044643.1"/>
    <property type="molecule type" value="Genomic_DNA"/>
</dbReference>
<dbReference type="RefSeq" id="WP_255930599.1">
    <property type="nucleotide sequence ID" value="NZ_JANFNH010000030.1"/>
</dbReference>
<keyword evidence="3" id="KW-1185">Reference proteome</keyword>
<dbReference type="Proteomes" id="UP001206206">
    <property type="component" value="Unassembled WGS sequence"/>
</dbReference>
<gene>
    <name evidence="2" type="ORF">NON19_22060</name>
</gene>
<name>A0ABT1PJF4_9ACTN</name>
<sequence>MTRRLTSPQAPNHADHTARSAPLRGQKKAARKGVLSSFRPRPQPPVSAPPGDGRAPVAWLHVTAPPDWRAIPSATSWCQCGRYRTATGRTDVLQLVEDHDGHRDACPLRTTESRNAA</sequence>
<evidence type="ECO:0000256" key="1">
    <source>
        <dbReference type="SAM" id="MobiDB-lite"/>
    </source>
</evidence>
<protein>
    <submittedName>
        <fullName evidence="2">Uncharacterized protein</fullName>
    </submittedName>
</protein>
<feature type="region of interest" description="Disordered" evidence="1">
    <location>
        <begin position="1"/>
        <end position="56"/>
    </location>
</feature>